<dbReference type="SUPFAM" id="SSF47384">
    <property type="entry name" value="Homodimeric domain of signal transducing histidine kinase"/>
    <property type="match status" value="1"/>
</dbReference>
<dbReference type="CDD" id="cd00082">
    <property type="entry name" value="HisKA"/>
    <property type="match status" value="1"/>
</dbReference>
<feature type="transmembrane region" description="Helical" evidence="11">
    <location>
        <begin position="186"/>
        <end position="209"/>
    </location>
</feature>
<dbReference type="InterPro" id="IPR003661">
    <property type="entry name" value="HisK_dim/P_dom"/>
</dbReference>
<dbReference type="Pfam" id="PF00672">
    <property type="entry name" value="HAMP"/>
    <property type="match status" value="1"/>
</dbReference>
<dbReference type="InterPro" id="IPR004358">
    <property type="entry name" value="Sig_transdc_His_kin-like_C"/>
</dbReference>
<evidence type="ECO:0000313" key="15">
    <source>
        <dbReference type="Proteomes" id="UP000178526"/>
    </source>
</evidence>
<dbReference type="InterPro" id="IPR036890">
    <property type="entry name" value="HATPase_C_sf"/>
</dbReference>
<dbReference type="Pfam" id="PF02518">
    <property type="entry name" value="HATPase_c"/>
    <property type="match status" value="1"/>
</dbReference>
<keyword evidence="11" id="KW-0812">Transmembrane</keyword>
<evidence type="ECO:0000256" key="7">
    <source>
        <dbReference type="ARBA" id="ARBA00022777"/>
    </source>
</evidence>
<dbReference type="Pfam" id="PF00512">
    <property type="entry name" value="HisKA"/>
    <property type="match status" value="1"/>
</dbReference>
<evidence type="ECO:0000256" key="10">
    <source>
        <dbReference type="SAM" id="Coils"/>
    </source>
</evidence>
<keyword evidence="8" id="KW-0067">ATP-binding</keyword>
<keyword evidence="11" id="KW-0472">Membrane</keyword>
<evidence type="ECO:0000256" key="5">
    <source>
        <dbReference type="ARBA" id="ARBA00022679"/>
    </source>
</evidence>
<organism evidence="14 15">
    <name type="scientific">Candidatus Schekmanbacteria bacterium GWA2_38_11</name>
    <dbReference type="NCBI Taxonomy" id="1817876"/>
    <lineage>
        <taxon>Bacteria</taxon>
        <taxon>Candidatus Schekmaniibacteriota</taxon>
    </lineage>
</organism>
<dbReference type="Gene3D" id="6.10.340.10">
    <property type="match status" value="1"/>
</dbReference>
<dbReference type="EMBL" id="MGDB01000144">
    <property type="protein sequence ID" value="OGL38512.1"/>
    <property type="molecule type" value="Genomic_DNA"/>
</dbReference>
<feature type="domain" description="HAMP" evidence="13">
    <location>
        <begin position="207"/>
        <end position="259"/>
    </location>
</feature>
<dbReference type="GO" id="GO:0016020">
    <property type="term" value="C:membrane"/>
    <property type="evidence" value="ECO:0007669"/>
    <property type="project" value="UniProtKB-SubCell"/>
</dbReference>
<evidence type="ECO:0000259" key="12">
    <source>
        <dbReference type="PROSITE" id="PS50109"/>
    </source>
</evidence>
<comment type="catalytic activity">
    <reaction evidence="1">
        <text>ATP + protein L-histidine = ADP + protein N-phospho-L-histidine.</text>
        <dbReference type="EC" id="2.7.13.3"/>
    </reaction>
</comment>
<dbReference type="PROSITE" id="PS50109">
    <property type="entry name" value="HIS_KIN"/>
    <property type="match status" value="1"/>
</dbReference>
<feature type="transmembrane region" description="Helical" evidence="11">
    <location>
        <begin position="20"/>
        <end position="41"/>
    </location>
</feature>
<keyword evidence="9" id="KW-0902">Two-component regulatory system</keyword>
<evidence type="ECO:0000259" key="13">
    <source>
        <dbReference type="PROSITE" id="PS50885"/>
    </source>
</evidence>
<dbReference type="Gene3D" id="1.10.287.130">
    <property type="match status" value="1"/>
</dbReference>
<evidence type="ECO:0000256" key="11">
    <source>
        <dbReference type="SAM" id="Phobius"/>
    </source>
</evidence>
<feature type="coiled-coil region" evidence="10">
    <location>
        <begin position="251"/>
        <end position="278"/>
    </location>
</feature>
<dbReference type="AlphaFoldDB" id="A0A1F7RAC6"/>
<feature type="non-terminal residue" evidence="14">
    <location>
        <position position="1"/>
    </location>
</feature>
<dbReference type="SMART" id="SM00304">
    <property type="entry name" value="HAMP"/>
    <property type="match status" value="1"/>
</dbReference>
<dbReference type="PANTHER" id="PTHR43065">
    <property type="entry name" value="SENSOR HISTIDINE KINASE"/>
    <property type="match status" value="1"/>
</dbReference>
<dbReference type="Gene3D" id="3.30.450.290">
    <property type="match status" value="1"/>
</dbReference>
<dbReference type="SMART" id="SM00387">
    <property type="entry name" value="HATPase_c"/>
    <property type="match status" value="1"/>
</dbReference>
<dbReference type="InterPro" id="IPR003594">
    <property type="entry name" value="HATPase_dom"/>
</dbReference>
<evidence type="ECO:0000256" key="6">
    <source>
        <dbReference type="ARBA" id="ARBA00022741"/>
    </source>
</evidence>
<evidence type="ECO:0000256" key="4">
    <source>
        <dbReference type="ARBA" id="ARBA00022553"/>
    </source>
</evidence>
<evidence type="ECO:0000256" key="3">
    <source>
        <dbReference type="ARBA" id="ARBA00012438"/>
    </source>
</evidence>
<dbReference type="InterPro" id="IPR036097">
    <property type="entry name" value="HisK_dim/P_sf"/>
</dbReference>
<dbReference type="InterPro" id="IPR005467">
    <property type="entry name" value="His_kinase_dom"/>
</dbReference>
<dbReference type="InterPro" id="IPR003660">
    <property type="entry name" value="HAMP_dom"/>
</dbReference>
<dbReference type="Proteomes" id="UP000178526">
    <property type="component" value="Unassembled WGS sequence"/>
</dbReference>
<evidence type="ECO:0000313" key="14">
    <source>
        <dbReference type="EMBL" id="OGL38512.1"/>
    </source>
</evidence>
<evidence type="ECO:0000256" key="8">
    <source>
        <dbReference type="ARBA" id="ARBA00022840"/>
    </source>
</evidence>
<keyword evidence="10" id="KW-0175">Coiled coil</keyword>
<reference evidence="14 15" key="1">
    <citation type="journal article" date="2016" name="Nat. Commun.">
        <title>Thousands of microbial genomes shed light on interconnected biogeochemical processes in an aquifer system.</title>
        <authorList>
            <person name="Anantharaman K."/>
            <person name="Brown C.T."/>
            <person name="Hug L.A."/>
            <person name="Sharon I."/>
            <person name="Castelle C.J."/>
            <person name="Probst A.J."/>
            <person name="Thomas B.C."/>
            <person name="Singh A."/>
            <person name="Wilkins M.J."/>
            <person name="Karaoz U."/>
            <person name="Brodie E.L."/>
            <person name="Williams K.H."/>
            <person name="Hubbard S.S."/>
            <person name="Banfield J.F."/>
        </authorList>
    </citation>
    <scope>NUCLEOTIDE SEQUENCE [LARGE SCALE GENOMIC DNA]</scope>
</reference>
<comment type="subcellular location">
    <subcellularLocation>
        <location evidence="2">Membrane</location>
    </subcellularLocation>
</comment>
<dbReference type="CDD" id="cd06225">
    <property type="entry name" value="HAMP"/>
    <property type="match status" value="1"/>
</dbReference>
<comment type="caution">
    <text evidence="14">The sequence shown here is derived from an EMBL/GenBank/DDBJ whole genome shotgun (WGS) entry which is preliminary data.</text>
</comment>
<accession>A0A1F7RAC6</accession>
<evidence type="ECO:0000256" key="2">
    <source>
        <dbReference type="ARBA" id="ARBA00004370"/>
    </source>
</evidence>
<proteinExistence type="predicted"/>
<dbReference type="SUPFAM" id="SSF55874">
    <property type="entry name" value="ATPase domain of HSP90 chaperone/DNA topoisomerase II/histidine kinase"/>
    <property type="match status" value="1"/>
</dbReference>
<protein>
    <recommendedName>
        <fullName evidence="3">histidine kinase</fullName>
        <ecNumber evidence="3">2.7.13.3</ecNumber>
    </recommendedName>
</protein>
<dbReference type="Gene3D" id="3.30.565.10">
    <property type="entry name" value="Histidine kinase-like ATPase, C-terminal domain"/>
    <property type="match status" value="1"/>
</dbReference>
<sequence>FFKKIMTRKFYTRLDVRLTLTIAVTLFVVFAFSSYTLITVFTNSEIDKTKESCLFLSSLIIKNLEHFMLTRDLKGVESFFESISKSAEIHGANIMNDDGLIVFSTDKKAIGRHIPANILKEIKETEGVFLEDFKEKEKIFSVLRKIENKKQCFGCHKSNKKIIGILNINYTFKEAWLHLKDLRNAMILSAVVSMGFIAVVLYIFNNLFIYRRIHKFDRMVEKIKQGDLEVSDTFRIKDELGSLGDSFNAMVKSLKMTKKEVEEQHQKLLAQSEKLASIGQLASGIAHEIQNPLAGISGALKVIHSEMKEGESNKEILKMILEQVNRLSKTAGDLLSFARPSVPKKVTSNLNEIIEQTVFFVQQQAEVQGIEIKKDLDKNQLKASVDPELMKQVFLNIMLNGIQAMKKGGTLFISSKIRNSDSMIEINFTDTGMGIKEEDKRKIFNPFFTTKHKGTGLGLYIVKNIVESHNGELRVNSEPGKGTTFTILLPV</sequence>
<evidence type="ECO:0000256" key="9">
    <source>
        <dbReference type="ARBA" id="ARBA00023012"/>
    </source>
</evidence>
<evidence type="ECO:0000256" key="1">
    <source>
        <dbReference type="ARBA" id="ARBA00000085"/>
    </source>
</evidence>
<keyword evidence="11" id="KW-1133">Transmembrane helix</keyword>
<keyword evidence="7" id="KW-0418">Kinase</keyword>
<keyword evidence="4" id="KW-0597">Phosphoprotein</keyword>
<feature type="domain" description="Histidine kinase" evidence="12">
    <location>
        <begin position="284"/>
        <end position="491"/>
    </location>
</feature>
<keyword evidence="6" id="KW-0547">Nucleotide-binding</keyword>
<keyword evidence="5" id="KW-0808">Transferase</keyword>
<dbReference type="EC" id="2.7.13.3" evidence="3"/>
<dbReference type="GO" id="GO:0000155">
    <property type="term" value="F:phosphorelay sensor kinase activity"/>
    <property type="evidence" value="ECO:0007669"/>
    <property type="project" value="InterPro"/>
</dbReference>
<dbReference type="PROSITE" id="PS50885">
    <property type="entry name" value="HAMP"/>
    <property type="match status" value="1"/>
</dbReference>
<dbReference type="PANTHER" id="PTHR43065:SF46">
    <property type="entry name" value="C4-DICARBOXYLATE TRANSPORT SENSOR PROTEIN DCTB"/>
    <property type="match status" value="1"/>
</dbReference>
<dbReference type="SUPFAM" id="SSF158472">
    <property type="entry name" value="HAMP domain-like"/>
    <property type="match status" value="1"/>
</dbReference>
<dbReference type="SMART" id="SM00388">
    <property type="entry name" value="HisKA"/>
    <property type="match status" value="1"/>
</dbReference>
<gene>
    <name evidence="14" type="ORF">A2042_00755</name>
</gene>
<dbReference type="PRINTS" id="PR00344">
    <property type="entry name" value="BCTRLSENSOR"/>
</dbReference>
<dbReference type="GO" id="GO:0005524">
    <property type="term" value="F:ATP binding"/>
    <property type="evidence" value="ECO:0007669"/>
    <property type="project" value="UniProtKB-KW"/>
</dbReference>
<name>A0A1F7RAC6_9BACT</name>